<reference evidence="2 3" key="1">
    <citation type="submission" date="2023-05" db="EMBL/GenBank/DDBJ databases">
        <title>Pseudoalteromonas ardens sp. nov., Pseudoalteromonas obscura sp. nov., and Pseudoalteromonas umbrosa sp. nov., isolated from the coral Montipora capitata.</title>
        <authorList>
            <person name="Thomas E.M."/>
            <person name="Smith E.M."/>
            <person name="Papke E."/>
            <person name="Shlafstein M.D."/>
            <person name="Oline D.K."/>
            <person name="Videau P."/>
            <person name="Saw J.H."/>
            <person name="Strangman W.K."/>
            <person name="Ushijima B."/>
        </authorList>
    </citation>
    <scope>NUCLEOTIDE SEQUENCE [LARGE SCALE GENOMIC DNA]</scope>
    <source>
        <strain evidence="2 3">P94</strain>
    </source>
</reference>
<keyword evidence="3" id="KW-1185">Reference proteome</keyword>
<evidence type="ECO:0000313" key="3">
    <source>
        <dbReference type="Proteomes" id="UP001231915"/>
    </source>
</evidence>
<proteinExistence type="predicted"/>
<evidence type="ECO:0000259" key="1">
    <source>
        <dbReference type="Pfam" id="PF18864"/>
    </source>
</evidence>
<evidence type="ECO:0000313" key="2">
    <source>
        <dbReference type="EMBL" id="MDK2595430.1"/>
    </source>
</evidence>
<protein>
    <recommendedName>
        <fullName evidence="1">AbiTii domain-containing protein</fullName>
    </recommendedName>
</protein>
<gene>
    <name evidence="2" type="ORF">QNM18_10280</name>
</gene>
<feature type="domain" description="AbiTii" evidence="1">
    <location>
        <begin position="10"/>
        <end position="192"/>
    </location>
</feature>
<dbReference type="RefSeq" id="WP_284137138.1">
    <property type="nucleotide sequence ID" value="NZ_JASJUT010000003.1"/>
</dbReference>
<dbReference type="InterPro" id="IPR041304">
    <property type="entry name" value="AbiTii"/>
</dbReference>
<dbReference type="Pfam" id="PF18864">
    <property type="entry name" value="AbiTii"/>
    <property type="match status" value="1"/>
</dbReference>
<name>A0ABT7EK70_9GAMM</name>
<sequence>MAIFSKKNTSLIAEIQSLAANNRSNLSDLLRKCLIVSKKLKLKGFEEWIYGELEGYPDPASVPTYRMVRCTMHLHNPVNGLIPFSIKDPQLETYFTSVPIVQSLSSLESLRDKHVDGYLTLPLSGEDIALINSLINTHGMPSVRRAGVSNVDSILDAVRNNILKLALDFEEAGIKGENMSFTADEKKQVTELQNVSIENFQGILGPVTNSTVTQNNAIEIKKQDFESLAAYLKTELNVGYGDISTLKAAIDADQNEQKAVKGEFGPKVSEWIGTMVTKAASGAWGVSIATAGGFLANALTKFYGF</sequence>
<dbReference type="Proteomes" id="UP001231915">
    <property type="component" value="Unassembled WGS sequence"/>
</dbReference>
<organism evidence="2 3">
    <name type="scientific">Pseudoalteromonas obscura</name>
    <dbReference type="NCBI Taxonomy" id="3048491"/>
    <lineage>
        <taxon>Bacteria</taxon>
        <taxon>Pseudomonadati</taxon>
        <taxon>Pseudomonadota</taxon>
        <taxon>Gammaproteobacteria</taxon>
        <taxon>Alteromonadales</taxon>
        <taxon>Pseudoalteromonadaceae</taxon>
        <taxon>Pseudoalteromonas</taxon>
    </lineage>
</organism>
<comment type="caution">
    <text evidence="2">The sequence shown here is derived from an EMBL/GenBank/DDBJ whole genome shotgun (WGS) entry which is preliminary data.</text>
</comment>
<accession>A0ABT7EK70</accession>
<dbReference type="EMBL" id="JASJUT010000003">
    <property type="protein sequence ID" value="MDK2595430.1"/>
    <property type="molecule type" value="Genomic_DNA"/>
</dbReference>